<reference evidence="3" key="2">
    <citation type="submission" date="2023-05" db="EMBL/GenBank/DDBJ databases">
        <authorList>
            <consortium name="Lawrence Berkeley National Laboratory"/>
            <person name="Steindorff A."/>
            <person name="Hensen N."/>
            <person name="Bonometti L."/>
            <person name="Westerberg I."/>
            <person name="Brannstrom I.O."/>
            <person name="Guillou S."/>
            <person name="Cros-Aarteil S."/>
            <person name="Calhoun S."/>
            <person name="Haridas S."/>
            <person name="Kuo A."/>
            <person name="Mondo S."/>
            <person name="Pangilinan J."/>
            <person name="Riley R."/>
            <person name="Labutti K."/>
            <person name="Andreopoulos B."/>
            <person name="Lipzen A."/>
            <person name="Chen C."/>
            <person name="Yanf M."/>
            <person name="Daum C."/>
            <person name="Ng V."/>
            <person name="Clum A."/>
            <person name="Ohm R."/>
            <person name="Martin F."/>
            <person name="Silar P."/>
            <person name="Natvig D."/>
            <person name="Lalanne C."/>
            <person name="Gautier V."/>
            <person name="Ament-Velasquez S.L."/>
            <person name="Kruys A."/>
            <person name="Hutchinson M.I."/>
            <person name="Powell A.J."/>
            <person name="Barry K."/>
            <person name="Miller A.N."/>
            <person name="Grigoriev I.V."/>
            <person name="Debuchy R."/>
            <person name="Gladieux P."/>
            <person name="Thoren M.H."/>
            <person name="Johannesson H."/>
        </authorList>
    </citation>
    <scope>NUCLEOTIDE SEQUENCE</scope>
    <source>
        <strain evidence="3">CBS 990.96</strain>
    </source>
</reference>
<evidence type="ECO:0000313" key="4">
    <source>
        <dbReference type="Proteomes" id="UP001301958"/>
    </source>
</evidence>
<evidence type="ECO:0000313" key="3">
    <source>
        <dbReference type="EMBL" id="KAK4226726.1"/>
    </source>
</evidence>
<dbReference type="AlphaFoldDB" id="A0AAN7GTM4"/>
<organism evidence="3 4">
    <name type="scientific">Podospora fimiseda</name>
    <dbReference type="NCBI Taxonomy" id="252190"/>
    <lineage>
        <taxon>Eukaryota</taxon>
        <taxon>Fungi</taxon>
        <taxon>Dikarya</taxon>
        <taxon>Ascomycota</taxon>
        <taxon>Pezizomycotina</taxon>
        <taxon>Sordariomycetes</taxon>
        <taxon>Sordariomycetidae</taxon>
        <taxon>Sordariales</taxon>
        <taxon>Podosporaceae</taxon>
        <taxon>Podospora</taxon>
    </lineage>
</organism>
<gene>
    <name evidence="3" type="ORF">QBC38DRAFT_455973</name>
</gene>
<feature type="transmembrane region" description="Helical" evidence="2">
    <location>
        <begin position="243"/>
        <end position="267"/>
    </location>
</feature>
<keyword evidence="2" id="KW-0472">Membrane</keyword>
<name>A0AAN7GTM4_9PEZI</name>
<proteinExistence type="predicted"/>
<reference evidence="3" key="1">
    <citation type="journal article" date="2023" name="Mol. Phylogenet. Evol.">
        <title>Genome-scale phylogeny and comparative genomics of the fungal order Sordariales.</title>
        <authorList>
            <person name="Hensen N."/>
            <person name="Bonometti L."/>
            <person name="Westerberg I."/>
            <person name="Brannstrom I.O."/>
            <person name="Guillou S."/>
            <person name="Cros-Aarteil S."/>
            <person name="Calhoun S."/>
            <person name="Haridas S."/>
            <person name="Kuo A."/>
            <person name="Mondo S."/>
            <person name="Pangilinan J."/>
            <person name="Riley R."/>
            <person name="LaButti K."/>
            <person name="Andreopoulos B."/>
            <person name="Lipzen A."/>
            <person name="Chen C."/>
            <person name="Yan M."/>
            <person name="Daum C."/>
            <person name="Ng V."/>
            <person name="Clum A."/>
            <person name="Steindorff A."/>
            <person name="Ohm R.A."/>
            <person name="Martin F."/>
            <person name="Silar P."/>
            <person name="Natvig D.O."/>
            <person name="Lalanne C."/>
            <person name="Gautier V."/>
            <person name="Ament-Velasquez S.L."/>
            <person name="Kruys A."/>
            <person name="Hutchinson M.I."/>
            <person name="Powell A.J."/>
            <person name="Barry K."/>
            <person name="Miller A.N."/>
            <person name="Grigoriev I.V."/>
            <person name="Debuchy R."/>
            <person name="Gladieux P."/>
            <person name="Hiltunen Thoren M."/>
            <person name="Johannesson H."/>
        </authorList>
    </citation>
    <scope>NUCLEOTIDE SEQUENCE</scope>
    <source>
        <strain evidence="3">CBS 990.96</strain>
    </source>
</reference>
<feature type="transmembrane region" description="Helical" evidence="2">
    <location>
        <begin position="181"/>
        <end position="201"/>
    </location>
</feature>
<feature type="compositionally biased region" description="Basic and acidic residues" evidence="1">
    <location>
        <begin position="430"/>
        <end position="444"/>
    </location>
</feature>
<keyword evidence="2" id="KW-1133">Transmembrane helix</keyword>
<feature type="region of interest" description="Disordered" evidence="1">
    <location>
        <begin position="348"/>
        <end position="457"/>
    </location>
</feature>
<accession>A0AAN7GTM4</accession>
<evidence type="ECO:0000256" key="1">
    <source>
        <dbReference type="SAM" id="MobiDB-lite"/>
    </source>
</evidence>
<sequence>MAEDRPTVVPPVAPAVASESSPVTSSPVSITGGRPKLGPRRQSRFTEEPMTEGTPASSASVRSFDVDPLEWGHHPGVARNLSNHSTVNSISNQNTNSYNPSNLRHADSFAPSLSAPSSHPGNTDHAAHAAKKEELTLAIRGLVRSINSILHLVPCLILMCIMGASLRSIKDEWVERKNVQVLIIIGTTLLDALLDSVILLFMRRPWANWALSLRTFFGIIYLAEFFVYVGFNNKVFKEGYKYWGLPVSGAVPFAYFLIWWLIVWNFLHPILCRWTTLKSLFSSSPKSEEPTHNNIRRPSCFSEQRPTSFNPRISTVETEGTVSMVSLTWRRWVRTRSTHFSRDFDVEAGQRSRRGTVDEGVPMDAVPGSALVSATDITLKGDDPHYEEDHQDHDYEKRKMTVGGSSLVQQRSLSRLDDQEEDSDDDDVDLEKGRLGAKKEEERGGSSQGKRPTNVGQ</sequence>
<feature type="transmembrane region" description="Helical" evidence="2">
    <location>
        <begin position="213"/>
        <end position="231"/>
    </location>
</feature>
<feature type="compositionally biased region" description="Basic and acidic residues" evidence="1">
    <location>
        <begin position="379"/>
        <end position="399"/>
    </location>
</feature>
<dbReference type="EMBL" id="MU865343">
    <property type="protein sequence ID" value="KAK4226726.1"/>
    <property type="molecule type" value="Genomic_DNA"/>
</dbReference>
<feature type="compositionally biased region" description="Polar residues" evidence="1">
    <location>
        <begin position="448"/>
        <end position="457"/>
    </location>
</feature>
<evidence type="ECO:0000256" key="2">
    <source>
        <dbReference type="SAM" id="Phobius"/>
    </source>
</evidence>
<comment type="caution">
    <text evidence="3">The sequence shown here is derived from an EMBL/GenBank/DDBJ whole genome shotgun (WGS) entry which is preliminary data.</text>
</comment>
<dbReference type="Proteomes" id="UP001301958">
    <property type="component" value="Unassembled WGS sequence"/>
</dbReference>
<feature type="compositionally biased region" description="Polar residues" evidence="1">
    <location>
        <begin position="80"/>
        <end position="102"/>
    </location>
</feature>
<feature type="transmembrane region" description="Helical" evidence="2">
    <location>
        <begin position="149"/>
        <end position="169"/>
    </location>
</feature>
<protein>
    <recommendedName>
        <fullName evidence="5">Transmembrane protein</fullName>
    </recommendedName>
</protein>
<feature type="region of interest" description="Disordered" evidence="1">
    <location>
        <begin position="1"/>
        <end position="62"/>
    </location>
</feature>
<feature type="compositionally biased region" description="Low complexity" evidence="1">
    <location>
        <begin position="14"/>
        <end position="29"/>
    </location>
</feature>
<feature type="region of interest" description="Disordered" evidence="1">
    <location>
        <begin position="283"/>
        <end position="307"/>
    </location>
</feature>
<keyword evidence="2" id="KW-0812">Transmembrane</keyword>
<feature type="region of interest" description="Disordered" evidence="1">
    <location>
        <begin position="75"/>
        <end position="127"/>
    </location>
</feature>
<feature type="compositionally biased region" description="Acidic residues" evidence="1">
    <location>
        <begin position="418"/>
        <end position="429"/>
    </location>
</feature>
<evidence type="ECO:0008006" key="5">
    <source>
        <dbReference type="Google" id="ProtNLM"/>
    </source>
</evidence>
<keyword evidence="4" id="KW-1185">Reference proteome</keyword>